<sequence>MYELGQVLKIQYRGFKHYGIYVGNNTVIHNSKKYQRVEEIDLTSFADNKNIEVSSIKAENPTLAVQTARKYLGVPYSLFSENCEHFVRAACGLVKESTQVQKYLISAIGIGVLLKSDNTVVKAAGGVAALASMLTPTEKSPVKNVAVAACLAAGIAFLAAK</sequence>
<dbReference type="AlphaFoldDB" id="A0A1H5W1G1"/>
<evidence type="ECO:0000313" key="6">
    <source>
        <dbReference type="Proteomes" id="UP000236721"/>
    </source>
</evidence>
<keyword evidence="5" id="KW-0012">Acyltransferase</keyword>
<gene>
    <name evidence="5" type="ORF">SAMN04488244_105100</name>
</gene>
<reference evidence="6" key="1">
    <citation type="submission" date="2016-10" db="EMBL/GenBank/DDBJ databases">
        <authorList>
            <person name="Varghese N."/>
            <person name="Submissions S."/>
        </authorList>
    </citation>
    <scope>NUCLEOTIDE SEQUENCE [LARGE SCALE GENOMIC DNA]</scope>
    <source>
        <strain evidence="6">CGMCC 1.7062</strain>
    </source>
</reference>
<dbReference type="EMBL" id="FNVG01000005">
    <property type="protein sequence ID" value="SEF93354.1"/>
    <property type="molecule type" value="Genomic_DNA"/>
</dbReference>
<dbReference type="GO" id="GO:0070292">
    <property type="term" value="P:N-acylphosphatidylethanolamine metabolic process"/>
    <property type="evidence" value="ECO:0007669"/>
    <property type="project" value="TreeGrafter"/>
</dbReference>
<protein>
    <submittedName>
        <fullName evidence="5">Lecithin retinol acyltransferase</fullName>
    </submittedName>
</protein>
<feature type="domain" description="LRAT" evidence="4">
    <location>
        <begin position="7"/>
        <end position="99"/>
    </location>
</feature>
<evidence type="ECO:0000256" key="2">
    <source>
        <dbReference type="ARBA" id="ARBA00022801"/>
    </source>
</evidence>
<keyword evidence="1 5" id="KW-0808">Transferase</keyword>
<dbReference type="GO" id="GO:0016410">
    <property type="term" value="F:N-acyltransferase activity"/>
    <property type="evidence" value="ECO:0007669"/>
    <property type="project" value="TreeGrafter"/>
</dbReference>
<dbReference type="PANTHER" id="PTHR13943">
    <property type="entry name" value="HRAS-LIKE SUPPRESSOR - RELATED"/>
    <property type="match status" value="1"/>
</dbReference>
<dbReference type="PROSITE" id="PS51934">
    <property type="entry name" value="LRAT"/>
    <property type="match status" value="1"/>
</dbReference>
<dbReference type="Proteomes" id="UP000236721">
    <property type="component" value="Unassembled WGS sequence"/>
</dbReference>
<evidence type="ECO:0000259" key="4">
    <source>
        <dbReference type="PROSITE" id="PS51934"/>
    </source>
</evidence>
<evidence type="ECO:0000256" key="1">
    <source>
        <dbReference type="ARBA" id="ARBA00022679"/>
    </source>
</evidence>
<evidence type="ECO:0000313" key="5">
    <source>
        <dbReference type="EMBL" id="SEF93354.1"/>
    </source>
</evidence>
<dbReference type="PANTHER" id="PTHR13943:SF77">
    <property type="entry name" value="LRAT DOMAIN-CONTAINING PROTEIN"/>
    <property type="match status" value="1"/>
</dbReference>
<keyword evidence="6" id="KW-1185">Reference proteome</keyword>
<dbReference type="GO" id="GO:0005737">
    <property type="term" value="C:cytoplasm"/>
    <property type="evidence" value="ECO:0007669"/>
    <property type="project" value="TreeGrafter"/>
</dbReference>
<dbReference type="OrthoDB" id="9812095at2"/>
<dbReference type="RefSeq" id="WP_103879605.1">
    <property type="nucleotide sequence ID" value="NZ_FNVG01000005.1"/>
</dbReference>
<dbReference type="InterPro" id="IPR051496">
    <property type="entry name" value="H-rev107_PLA/AT"/>
</dbReference>
<name>A0A1H5W1G1_9VIBR</name>
<dbReference type="GO" id="GO:0004623">
    <property type="term" value="F:phospholipase A2 activity"/>
    <property type="evidence" value="ECO:0007669"/>
    <property type="project" value="TreeGrafter"/>
</dbReference>
<proteinExistence type="predicted"/>
<dbReference type="InterPro" id="IPR007053">
    <property type="entry name" value="LRAT_dom"/>
</dbReference>
<accession>A0A1H5W1G1</accession>
<organism evidence="5 6">
    <name type="scientific">Vibrio hangzhouensis</name>
    <dbReference type="NCBI Taxonomy" id="462991"/>
    <lineage>
        <taxon>Bacteria</taxon>
        <taxon>Pseudomonadati</taxon>
        <taxon>Pseudomonadota</taxon>
        <taxon>Gammaproteobacteria</taxon>
        <taxon>Vibrionales</taxon>
        <taxon>Vibrionaceae</taxon>
        <taxon>Vibrio</taxon>
    </lineage>
</organism>
<dbReference type="Pfam" id="PF04970">
    <property type="entry name" value="LRAT"/>
    <property type="match status" value="1"/>
</dbReference>
<dbReference type="Gene3D" id="3.90.1720.10">
    <property type="entry name" value="endopeptidase domain like (from Nostoc punctiforme)"/>
    <property type="match status" value="1"/>
</dbReference>
<evidence type="ECO:0000256" key="3">
    <source>
        <dbReference type="ARBA" id="ARBA00023098"/>
    </source>
</evidence>
<keyword evidence="3" id="KW-0443">Lipid metabolism</keyword>
<dbReference type="GO" id="GO:0008970">
    <property type="term" value="F:phospholipase A1 activity"/>
    <property type="evidence" value="ECO:0007669"/>
    <property type="project" value="TreeGrafter"/>
</dbReference>
<keyword evidence="2" id="KW-0378">Hydrolase</keyword>